<protein>
    <recommendedName>
        <fullName evidence="9">D-lactate dehydrogenase (cytochrome)</fullName>
        <ecNumber evidence="9">1.1.2.4</ecNumber>
    </recommendedName>
</protein>
<keyword evidence="6" id="KW-0809">Transit peptide</keyword>
<comment type="similarity">
    <text evidence="3">Belongs to the FAD-binding oxidoreductase/transferase type 4 family.</text>
</comment>
<dbReference type="InterPro" id="IPR016169">
    <property type="entry name" value="FAD-bd_PCMH_sub2"/>
</dbReference>
<keyword evidence="7" id="KW-0560">Oxidoreductase</keyword>
<evidence type="ECO:0000256" key="3">
    <source>
        <dbReference type="ARBA" id="ARBA00008000"/>
    </source>
</evidence>
<dbReference type="Gene3D" id="3.30.465.10">
    <property type="match status" value="1"/>
</dbReference>
<dbReference type="Gene3D" id="3.30.70.2740">
    <property type="match status" value="1"/>
</dbReference>
<evidence type="ECO:0000256" key="10">
    <source>
        <dbReference type="SAM" id="MobiDB-lite"/>
    </source>
</evidence>
<dbReference type="PROSITE" id="PS51387">
    <property type="entry name" value="FAD_PCMH"/>
    <property type="match status" value="1"/>
</dbReference>
<dbReference type="Pfam" id="PF01565">
    <property type="entry name" value="FAD_binding_4"/>
    <property type="match status" value="1"/>
</dbReference>
<evidence type="ECO:0000256" key="2">
    <source>
        <dbReference type="ARBA" id="ARBA00004173"/>
    </source>
</evidence>
<feature type="domain" description="FAD-binding PCMH-type" evidence="11">
    <location>
        <begin position="62"/>
        <end position="242"/>
    </location>
</feature>
<name>A0A8D0Y2X3_PIG</name>
<dbReference type="FunFam" id="3.30.465.10:FF:000030">
    <property type="entry name" value="probable D-lactate dehydrogenase, mitochondrial"/>
    <property type="match status" value="1"/>
</dbReference>
<dbReference type="InterPro" id="IPR004113">
    <property type="entry name" value="FAD-bd_oxidored_4_C"/>
</dbReference>
<evidence type="ECO:0000256" key="5">
    <source>
        <dbReference type="ARBA" id="ARBA00022827"/>
    </source>
</evidence>
<evidence type="ECO:0000259" key="11">
    <source>
        <dbReference type="PROSITE" id="PS51387"/>
    </source>
</evidence>
<keyword evidence="5" id="KW-0274">FAD</keyword>
<reference evidence="12" key="1">
    <citation type="submission" date="2025-08" db="UniProtKB">
        <authorList>
            <consortium name="Ensembl"/>
        </authorList>
    </citation>
    <scope>IDENTIFICATION</scope>
</reference>
<dbReference type="SUPFAM" id="SSF56176">
    <property type="entry name" value="FAD-binding/transporter-associated domain-like"/>
    <property type="match status" value="1"/>
</dbReference>
<proteinExistence type="inferred from homology"/>
<feature type="compositionally biased region" description="Low complexity" evidence="10">
    <location>
        <begin position="480"/>
        <end position="493"/>
    </location>
</feature>
<dbReference type="AlphaFoldDB" id="A0A8D0Y2X3"/>
<evidence type="ECO:0000256" key="6">
    <source>
        <dbReference type="ARBA" id="ARBA00022946"/>
    </source>
</evidence>
<dbReference type="InterPro" id="IPR036318">
    <property type="entry name" value="FAD-bd_PCMH-like_sf"/>
</dbReference>
<dbReference type="InterPro" id="IPR016166">
    <property type="entry name" value="FAD-bd_PCMH"/>
</dbReference>
<accession>A0A8D0Y2X3</accession>
<dbReference type="GO" id="GO:0004458">
    <property type="term" value="F:D-lactate dehydrogenase (cytochrome) activity"/>
    <property type="evidence" value="ECO:0007669"/>
    <property type="project" value="UniProtKB-EC"/>
</dbReference>
<comment type="subcellular location">
    <subcellularLocation>
        <location evidence="2">Mitochondrion</location>
    </subcellularLocation>
</comment>
<evidence type="ECO:0000313" key="12">
    <source>
        <dbReference type="Ensembl" id="ENSSSCP00030045601.1"/>
    </source>
</evidence>
<dbReference type="InterPro" id="IPR006094">
    <property type="entry name" value="Oxid_FAD_bind_N"/>
</dbReference>
<evidence type="ECO:0000256" key="1">
    <source>
        <dbReference type="ARBA" id="ARBA00001974"/>
    </source>
</evidence>
<feature type="region of interest" description="Disordered" evidence="10">
    <location>
        <begin position="621"/>
        <end position="645"/>
    </location>
</feature>
<dbReference type="FunFam" id="3.30.70.2740:FF:000001">
    <property type="entry name" value="D-lactate dehydrogenase mitochondrial"/>
    <property type="match status" value="1"/>
</dbReference>
<dbReference type="EC" id="1.1.2.4" evidence="9"/>
<evidence type="ECO:0000256" key="4">
    <source>
        <dbReference type="ARBA" id="ARBA00022630"/>
    </source>
</evidence>
<dbReference type="PANTHER" id="PTHR11748:SF111">
    <property type="entry name" value="D-LACTATE DEHYDROGENASE, MITOCHONDRIAL-RELATED"/>
    <property type="match status" value="1"/>
</dbReference>
<dbReference type="InterPro" id="IPR016164">
    <property type="entry name" value="FAD-linked_Oxase-like_C"/>
</dbReference>
<dbReference type="FunFam" id="3.30.43.10:FF:000010">
    <property type="entry name" value="probable D-lactate dehydrogenase, mitochondrial"/>
    <property type="match status" value="1"/>
</dbReference>
<keyword evidence="8" id="KW-0496">Mitochondrion</keyword>
<dbReference type="SUPFAM" id="SSF55103">
    <property type="entry name" value="FAD-linked oxidases, C-terminal domain"/>
    <property type="match status" value="1"/>
</dbReference>
<evidence type="ECO:0000256" key="7">
    <source>
        <dbReference type="ARBA" id="ARBA00023002"/>
    </source>
</evidence>
<dbReference type="Proteomes" id="UP000694570">
    <property type="component" value="Unplaced"/>
</dbReference>
<feature type="region of interest" description="Disordered" evidence="10">
    <location>
        <begin position="457"/>
        <end position="517"/>
    </location>
</feature>
<dbReference type="Pfam" id="PF02913">
    <property type="entry name" value="FAD-oxidase_C"/>
    <property type="match status" value="1"/>
</dbReference>
<evidence type="ECO:0000256" key="8">
    <source>
        <dbReference type="ARBA" id="ARBA00023128"/>
    </source>
</evidence>
<keyword evidence="4" id="KW-0285">Flavoprotein</keyword>
<sequence>MACLLRAATWRLFPWRGYCSRGTQGELSKGFVEALKAVVGSPHVSTAAAVREQHGRDESFHRCQPPDAVVWPQNVEQVSQLAALCYDQGVPIIPFGTGTGLEGGVCAVQGGVCVNLTHMDRILQLNLEDFSVLVEPGVTRKALNTHLRDSGLWFPVDPGADASLCGMVATGASGTNAVRYGTMRDNVLNLEVVLPGGRLLHTAGPGRHFRKSAAGYNLTGLFVGSEGTLGLITAATLRLHPVPEATVAATCAFPSIQAAVDSTVHILQAAVPVARIEFLDDAMIDACNRHSKLNCCVAPTLFLEFHGSEQALAEQVQRTEEITRHNGGSHFSWAKEAEERSRLWAARHNAWYAALALRPGCKGYSTDVCVPISRLPEILVQTKENLKASGLTGTIVGHVGDGNFHCILLADPEDPEELLKVMAFSKQLARHALAFHGTCTGEHGIGLGKRQLLQEEVGEPPADGSETRAPPLGLISSLGAAEPSPAASPACAEQLGPPAGGQEGAVPPTPGLAAPFSGDLQAKGRLWYRVWTSSSTSTQPQDCGLQAQQAEEGVLSSERASCLQGLPCDPLGPLSSSLPPTHSFTQWPAEEQLLGAAYPLAGRAPGETPLDRALCSQTARHRTSAPSRAPRGWENSLAKVGLPQGPEKGTCIPTLGSLRAETQAIFTQQYLHRSAGWG</sequence>
<comment type="cofactor">
    <cofactor evidence="1">
        <name>FAD</name>
        <dbReference type="ChEBI" id="CHEBI:57692"/>
    </cofactor>
</comment>
<dbReference type="GO" id="GO:0071949">
    <property type="term" value="F:FAD binding"/>
    <property type="evidence" value="ECO:0007669"/>
    <property type="project" value="InterPro"/>
</dbReference>
<dbReference type="GO" id="GO:0005739">
    <property type="term" value="C:mitochondrion"/>
    <property type="evidence" value="ECO:0007669"/>
    <property type="project" value="UniProtKB-SubCell"/>
</dbReference>
<organism evidence="12 13">
    <name type="scientific">Sus scrofa</name>
    <name type="common">Pig</name>
    <dbReference type="NCBI Taxonomy" id="9823"/>
    <lineage>
        <taxon>Eukaryota</taxon>
        <taxon>Metazoa</taxon>
        <taxon>Chordata</taxon>
        <taxon>Craniata</taxon>
        <taxon>Vertebrata</taxon>
        <taxon>Euteleostomi</taxon>
        <taxon>Mammalia</taxon>
        <taxon>Eutheria</taxon>
        <taxon>Laurasiatheria</taxon>
        <taxon>Artiodactyla</taxon>
        <taxon>Suina</taxon>
        <taxon>Suidae</taxon>
        <taxon>Sus</taxon>
    </lineage>
</organism>
<evidence type="ECO:0000313" key="13">
    <source>
        <dbReference type="Proteomes" id="UP000694570"/>
    </source>
</evidence>
<dbReference type="Ensembl" id="ENSSSCT00030099097.1">
    <property type="protein sequence ID" value="ENSSSCP00030045601.1"/>
    <property type="gene ID" value="ENSSSCG00030070839.1"/>
</dbReference>
<evidence type="ECO:0000256" key="9">
    <source>
        <dbReference type="ARBA" id="ARBA00038897"/>
    </source>
</evidence>
<dbReference type="PANTHER" id="PTHR11748">
    <property type="entry name" value="D-LACTATE DEHYDROGENASE"/>
    <property type="match status" value="1"/>
</dbReference>